<proteinExistence type="predicted"/>
<sequence>MNSGDAATESMMVWPAEDWATGLFQKLDPLPSGREPLRVEVVGGGPVGLSFACTLRAMMGDQVVVRVHDRRWKRQGNRVVWLGEAEGNHRREQVVTLQSNVWSTLPDLVRERLFAAGRFAEMWPLGPDSPAEKGRPRNVRIRWFEDCLLEMARDVYDIELVPGRYEVPETFGDTHILVVADGANSPTRTALSDHFGTPDRNFYSVGGEQLVETVLGIRVRGVFPDEYTVPLTVSQNRYLFNSLGGGFINMRLTTEEASELVAIGEDAPVECIRTYRCMMLPRADRFVCDRHRAVFKPSIDRLSFLWPRVLDGARLFGAGPRDILGITAFKLSMTQNARFTAQLGPGTFGFLIGDAANSLHFWPGRGLNTGVKSALSLAGTLRSRWRGRAFRSSDFSAHEGLMQQLQYREKSRAWTTMLMPDDDGTPRLIEDRLRAGLTGPHDRAELTRLLFERVKDVKARLSDRMGPVPGDDWYLRRINGLHVKTLAQLVESGPWITREIGGDEVAVHVDFPGAAAPVEPSWRHARTAHPVLAQAPLVEQVDPEQTTMTSLRDVLPALNA</sequence>
<organism evidence="1 2">
    <name type="scientific">Saccharothrix syringae</name>
    <name type="common">Nocardiopsis syringae</name>
    <dbReference type="NCBI Taxonomy" id="103733"/>
    <lineage>
        <taxon>Bacteria</taxon>
        <taxon>Bacillati</taxon>
        <taxon>Actinomycetota</taxon>
        <taxon>Actinomycetes</taxon>
        <taxon>Pseudonocardiales</taxon>
        <taxon>Pseudonocardiaceae</taxon>
        <taxon>Saccharothrix</taxon>
    </lineage>
</organism>
<protein>
    <submittedName>
        <fullName evidence="1">FHA domain-containing protein</fullName>
    </submittedName>
</protein>
<dbReference type="Proteomes" id="UP000325787">
    <property type="component" value="Chromosome"/>
</dbReference>
<gene>
    <name evidence="1" type="ORF">EKG83_15060</name>
</gene>
<dbReference type="Gene3D" id="3.50.50.60">
    <property type="entry name" value="FAD/NAD(P)-binding domain"/>
    <property type="match status" value="1"/>
</dbReference>
<reference evidence="2" key="1">
    <citation type="journal article" date="2021" name="Curr. Microbiol.">
        <title>Complete genome of nocamycin-producing strain Saccharothrix syringae NRRL B-16468 reveals the biosynthetic potential for secondary metabolites.</title>
        <authorList>
            <person name="Mo X."/>
            <person name="Yang S."/>
        </authorList>
    </citation>
    <scope>NUCLEOTIDE SEQUENCE [LARGE SCALE GENOMIC DNA]</scope>
    <source>
        <strain evidence="2">ATCC 51364 / DSM 43886 / JCM 6844 / KCTC 9398 / NBRC 14523 / NRRL B-16468 / INA 2240</strain>
    </source>
</reference>
<dbReference type="RefSeq" id="WP_051766430.1">
    <property type="nucleotide sequence ID" value="NZ_CP034550.1"/>
</dbReference>
<evidence type="ECO:0000313" key="2">
    <source>
        <dbReference type="Proteomes" id="UP000325787"/>
    </source>
</evidence>
<name>A0A5Q0GY46_SACSY</name>
<dbReference type="InterPro" id="IPR036188">
    <property type="entry name" value="FAD/NAD-bd_sf"/>
</dbReference>
<accession>A0A5Q0GY46</accession>
<dbReference type="OrthoDB" id="8441431at2"/>
<dbReference type="KEGG" id="ssyi:EKG83_15060"/>
<keyword evidence="2" id="KW-1185">Reference proteome</keyword>
<dbReference type="EMBL" id="CP034550">
    <property type="protein sequence ID" value="QFZ18605.1"/>
    <property type="molecule type" value="Genomic_DNA"/>
</dbReference>
<dbReference type="SUPFAM" id="SSF51905">
    <property type="entry name" value="FAD/NAD(P)-binding domain"/>
    <property type="match status" value="1"/>
</dbReference>
<dbReference type="AlphaFoldDB" id="A0A5Q0GY46"/>
<evidence type="ECO:0000313" key="1">
    <source>
        <dbReference type="EMBL" id="QFZ18605.1"/>
    </source>
</evidence>